<gene>
    <name evidence="2" type="ORF">C725_1975</name>
</gene>
<dbReference type="AlphaFoldDB" id="M2U3P7"/>
<evidence type="ECO:0000313" key="2">
    <source>
        <dbReference type="EMBL" id="EMD82588.1"/>
    </source>
</evidence>
<sequence>MSGFLGSALSAAVIFSFVLAAGGLYILARRPRPERIKGILMIAVAGVTLVNVWLLSAPV</sequence>
<accession>M2U3P7</accession>
<keyword evidence="1" id="KW-0472">Membrane</keyword>
<dbReference type="OrthoDB" id="7586225at2"/>
<dbReference type="RefSeq" id="WP_008602415.1">
    <property type="nucleotide sequence ID" value="NZ_AMRV01000006.1"/>
</dbReference>
<keyword evidence="1" id="KW-0812">Transmembrane</keyword>
<name>M2U3P7_9SPHN</name>
<comment type="caution">
    <text evidence="2">The sequence shown here is derived from an EMBL/GenBank/DDBJ whole genome shotgun (WGS) entry which is preliminary data.</text>
</comment>
<proteinExistence type="predicted"/>
<evidence type="ECO:0000256" key="1">
    <source>
        <dbReference type="SAM" id="Phobius"/>
    </source>
</evidence>
<evidence type="ECO:0000313" key="3">
    <source>
        <dbReference type="Proteomes" id="UP000011717"/>
    </source>
</evidence>
<feature type="transmembrane region" description="Helical" evidence="1">
    <location>
        <begin position="39"/>
        <end position="56"/>
    </location>
</feature>
<keyword evidence="3" id="KW-1185">Reference proteome</keyword>
<reference evidence="2 3" key="1">
    <citation type="journal article" date="2013" name="Genome Announc.">
        <title>Draft Genome Sequence of Strain JLT2015T, Belonging to the Family Sphingomonadaceae of the Alphaproteobacteria.</title>
        <authorList>
            <person name="Tang K."/>
            <person name="Liu K."/>
            <person name="Li S."/>
            <person name="Jiao N."/>
        </authorList>
    </citation>
    <scope>NUCLEOTIDE SEQUENCE [LARGE SCALE GENOMIC DNA]</scope>
    <source>
        <strain evidence="2 3">JLT2015</strain>
    </source>
</reference>
<keyword evidence="1" id="KW-1133">Transmembrane helix</keyword>
<dbReference type="Proteomes" id="UP000011717">
    <property type="component" value="Unassembled WGS sequence"/>
</dbReference>
<protein>
    <submittedName>
        <fullName evidence="2">Uncharacterized protein</fullName>
    </submittedName>
</protein>
<feature type="transmembrane region" description="Helical" evidence="1">
    <location>
        <begin position="6"/>
        <end position="27"/>
    </location>
</feature>
<organism evidence="2 3">
    <name type="scientific">Pacificimonas flava</name>
    <dbReference type="NCBI Taxonomy" id="1234595"/>
    <lineage>
        <taxon>Bacteria</taxon>
        <taxon>Pseudomonadati</taxon>
        <taxon>Pseudomonadota</taxon>
        <taxon>Alphaproteobacteria</taxon>
        <taxon>Sphingomonadales</taxon>
        <taxon>Sphingosinicellaceae</taxon>
        <taxon>Pacificimonas</taxon>
    </lineage>
</organism>
<dbReference type="EMBL" id="AMRV01000006">
    <property type="protein sequence ID" value="EMD82588.1"/>
    <property type="molecule type" value="Genomic_DNA"/>
</dbReference>